<reference evidence="2" key="1">
    <citation type="journal article" date="2009" name="PLoS Genet.">
        <title>Sequencing, mapping, and analysis of 27,455 maize full-length cDNAs.</title>
        <authorList>
            <person name="Soderlund C."/>
            <person name="Descour A."/>
            <person name="Kudrna D."/>
            <person name="Bomhoff M."/>
            <person name="Boyd L."/>
            <person name="Currie J."/>
            <person name="Angelova A."/>
            <person name="Collura K."/>
            <person name="Wissotski M."/>
            <person name="Ashley E."/>
            <person name="Morrow D."/>
            <person name="Fernandes J."/>
            <person name="Walbot V."/>
            <person name="Yu Y."/>
        </authorList>
    </citation>
    <scope>NUCLEOTIDE SEQUENCE</scope>
    <source>
        <strain evidence="2">B73</strain>
    </source>
</reference>
<name>C4J654_MAIZE</name>
<protein>
    <submittedName>
        <fullName evidence="2">Uncharacterized protein</fullName>
    </submittedName>
</protein>
<dbReference type="AlphaFoldDB" id="C4J654"/>
<sequence>MYGPRFLAPHKKKDRTEAPSFLGIRLEWAGAVVDGGQRVEHVGAGVRAPAHDIQLAPIPPLVEVAVHGAAGDGDVLVRVDGQVAGALPVELVRQALVEEAQRLLLPWLRDPELEGVRPVPLGPVGEGEDQACGVLRHAYPDGVDGRVGFPADLQRHLPRLAAAHDGLVEAAVERHAEHVVRGHLARRRVVEQGQPLARGGRQAVAGLPVHRRPPELELRPRRQRHRHPRVLLLYGGRRRSGSGGGRANARGGAPPAGEQDSCTGRLRLPADSRGAGAATQAAAGGERGHRSVRRRP</sequence>
<organism evidence="2">
    <name type="scientific">Zea mays</name>
    <name type="common">Maize</name>
    <dbReference type="NCBI Taxonomy" id="4577"/>
    <lineage>
        <taxon>Eukaryota</taxon>
        <taxon>Viridiplantae</taxon>
        <taxon>Streptophyta</taxon>
        <taxon>Embryophyta</taxon>
        <taxon>Tracheophyta</taxon>
        <taxon>Spermatophyta</taxon>
        <taxon>Magnoliopsida</taxon>
        <taxon>Liliopsida</taxon>
        <taxon>Poales</taxon>
        <taxon>Poaceae</taxon>
        <taxon>PACMAD clade</taxon>
        <taxon>Panicoideae</taxon>
        <taxon>Andropogonodae</taxon>
        <taxon>Andropogoneae</taxon>
        <taxon>Tripsacinae</taxon>
        <taxon>Zea</taxon>
    </lineage>
</organism>
<feature type="region of interest" description="Disordered" evidence="1">
    <location>
        <begin position="212"/>
        <end position="296"/>
    </location>
</feature>
<feature type="compositionally biased region" description="Low complexity" evidence="1">
    <location>
        <begin position="247"/>
        <end position="257"/>
    </location>
</feature>
<dbReference type="EMBL" id="BT086301">
    <property type="protein sequence ID" value="ACR36654.1"/>
    <property type="molecule type" value="mRNA"/>
</dbReference>
<proteinExistence type="evidence at transcript level"/>
<feature type="compositionally biased region" description="Low complexity" evidence="1">
    <location>
        <begin position="274"/>
        <end position="284"/>
    </location>
</feature>
<evidence type="ECO:0000313" key="2">
    <source>
        <dbReference type="EMBL" id="ACR36654.1"/>
    </source>
</evidence>
<reference evidence="2" key="2">
    <citation type="submission" date="2012-06" db="EMBL/GenBank/DDBJ databases">
        <authorList>
            <person name="Yu Y."/>
            <person name="Currie J."/>
            <person name="Lomeli R."/>
            <person name="Angelova A."/>
            <person name="Collura K."/>
            <person name="Wissotski M."/>
            <person name="Campos D."/>
            <person name="Kudrna D."/>
            <person name="Golser W."/>
            <person name="Ashely E."/>
            <person name="Descour A."/>
            <person name="Fernandes J."/>
            <person name="Soderlund C."/>
            <person name="Walbot V."/>
        </authorList>
    </citation>
    <scope>NUCLEOTIDE SEQUENCE</scope>
    <source>
        <strain evidence="2">B73</strain>
    </source>
</reference>
<evidence type="ECO:0000256" key="1">
    <source>
        <dbReference type="SAM" id="MobiDB-lite"/>
    </source>
</evidence>
<accession>C4J654</accession>